<organism evidence="1 2">
    <name type="scientific">Cocos nucifera</name>
    <name type="common">Coconut palm</name>
    <dbReference type="NCBI Taxonomy" id="13894"/>
    <lineage>
        <taxon>Eukaryota</taxon>
        <taxon>Viridiplantae</taxon>
        <taxon>Streptophyta</taxon>
        <taxon>Embryophyta</taxon>
        <taxon>Tracheophyta</taxon>
        <taxon>Spermatophyta</taxon>
        <taxon>Magnoliopsida</taxon>
        <taxon>Liliopsida</taxon>
        <taxon>Arecaceae</taxon>
        <taxon>Arecoideae</taxon>
        <taxon>Cocoseae</taxon>
        <taxon>Attaleinae</taxon>
        <taxon>Cocos</taxon>
    </lineage>
</organism>
<accession>A0A8K0I676</accession>
<sequence length="56" mass="6777">MPVTVDDGSGEEKFAVGRWQEGFEIEWHDGLRLSMEMAMTATWWYRRRERRRGERS</sequence>
<gene>
    <name evidence="1" type="ORF">COCNU_04G004340</name>
</gene>
<dbReference type="AlphaFoldDB" id="A0A8K0I676"/>
<reference evidence="1" key="2">
    <citation type="submission" date="2019-07" db="EMBL/GenBank/DDBJ databases">
        <authorList>
            <person name="Yang Y."/>
            <person name="Bocs S."/>
            <person name="Baudouin L."/>
        </authorList>
    </citation>
    <scope>NUCLEOTIDE SEQUENCE</scope>
    <source>
        <tissue evidence="1">Spear leaf of Hainan Tall coconut</tissue>
    </source>
</reference>
<reference evidence="1" key="1">
    <citation type="journal article" date="2017" name="Gigascience">
        <title>The genome draft of coconut (Cocos nucifera).</title>
        <authorList>
            <person name="Xiao Y."/>
            <person name="Xu P."/>
            <person name="Fan H."/>
            <person name="Baudouin L."/>
            <person name="Xia W."/>
            <person name="Bocs S."/>
            <person name="Xu J."/>
            <person name="Li Q."/>
            <person name="Guo A."/>
            <person name="Zhou L."/>
            <person name="Li J."/>
            <person name="Wu Y."/>
            <person name="Ma Z."/>
            <person name="Armero A."/>
            <person name="Issali A.E."/>
            <person name="Liu N."/>
            <person name="Peng M."/>
            <person name="Yang Y."/>
        </authorList>
    </citation>
    <scope>NUCLEOTIDE SEQUENCE</scope>
    <source>
        <tissue evidence="1">Spear leaf of Hainan Tall coconut</tissue>
    </source>
</reference>
<keyword evidence="2" id="KW-1185">Reference proteome</keyword>
<comment type="caution">
    <text evidence="1">The sequence shown here is derived from an EMBL/GenBank/DDBJ whole genome shotgun (WGS) entry which is preliminary data.</text>
</comment>
<dbReference type="EMBL" id="CM017875">
    <property type="protein sequence ID" value="KAG1338128.1"/>
    <property type="molecule type" value="Genomic_DNA"/>
</dbReference>
<name>A0A8K0I676_COCNU</name>
<dbReference type="Proteomes" id="UP000797356">
    <property type="component" value="Chromosome 4"/>
</dbReference>
<protein>
    <submittedName>
        <fullName evidence="1">Uncharacterized protein</fullName>
    </submittedName>
</protein>
<proteinExistence type="predicted"/>
<evidence type="ECO:0000313" key="1">
    <source>
        <dbReference type="EMBL" id="KAG1338128.1"/>
    </source>
</evidence>
<evidence type="ECO:0000313" key="2">
    <source>
        <dbReference type="Proteomes" id="UP000797356"/>
    </source>
</evidence>